<organism evidence="2 3">
    <name type="scientific">Colletotrichum scovillei</name>
    <dbReference type="NCBI Taxonomy" id="1209932"/>
    <lineage>
        <taxon>Eukaryota</taxon>
        <taxon>Fungi</taxon>
        <taxon>Dikarya</taxon>
        <taxon>Ascomycota</taxon>
        <taxon>Pezizomycotina</taxon>
        <taxon>Sordariomycetes</taxon>
        <taxon>Hypocreomycetidae</taxon>
        <taxon>Glomerellales</taxon>
        <taxon>Glomerellaceae</taxon>
        <taxon>Colletotrichum</taxon>
        <taxon>Colletotrichum acutatum species complex</taxon>
    </lineage>
</organism>
<proteinExistence type="predicted"/>
<keyword evidence="1" id="KW-0472">Membrane</keyword>
<feature type="transmembrane region" description="Helical" evidence="1">
    <location>
        <begin position="31"/>
        <end position="49"/>
    </location>
</feature>
<dbReference type="AlphaFoldDB" id="A0A9P7QW83"/>
<accession>A0A9P7QW83</accession>
<evidence type="ECO:0000313" key="3">
    <source>
        <dbReference type="Proteomes" id="UP000699042"/>
    </source>
</evidence>
<dbReference type="Proteomes" id="UP000699042">
    <property type="component" value="Unassembled WGS sequence"/>
</dbReference>
<keyword evidence="1" id="KW-1133">Transmembrane helix</keyword>
<comment type="caution">
    <text evidence="2">The sequence shown here is derived from an EMBL/GenBank/DDBJ whole genome shotgun (WGS) entry which is preliminary data.</text>
</comment>
<keyword evidence="3" id="KW-1185">Reference proteome</keyword>
<evidence type="ECO:0000256" key="1">
    <source>
        <dbReference type="SAM" id="Phobius"/>
    </source>
</evidence>
<protein>
    <submittedName>
        <fullName evidence="2">Uncharacterized protein</fullName>
    </submittedName>
</protein>
<reference evidence="2" key="1">
    <citation type="submission" date="2021-05" db="EMBL/GenBank/DDBJ databases">
        <title>Comparative genomics of three Colletotrichum scovillei strains and genetic complementation revealed genes involved fungal growth and virulence on chili pepper.</title>
        <authorList>
            <person name="Hsieh D.-K."/>
            <person name="Chuang S.-C."/>
            <person name="Chen C.-Y."/>
            <person name="Chao Y.-T."/>
            <person name="Lu M.-Y.J."/>
            <person name="Lee M.-H."/>
            <person name="Shih M.-C."/>
        </authorList>
    </citation>
    <scope>NUCLEOTIDE SEQUENCE</scope>
    <source>
        <strain evidence="2">Coll-153</strain>
    </source>
</reference>
<sequence length="52" mass="5735">MSASFSVLRSGLMLSTKCSNSVLYFRAVESGLCRLLVDMLIVLVIIILIQET</sequence>
<gene>
    <name evidence="2" type="ORF">JMJ77_003790</name>
</gene>
<keyword evidence="1" id="KW-0812">Transmembrane</keyword>
<dbReference type="EMBL" id="JAESDN010000010">
    <property type="protein sequence ID" value="KAG7044327.1"/>
    <property type="molecule type" value="Genomic_DNA"/>
</dbReference>
<name>A0A9P7QW83_9PEZI</name>
<evidence type="ECO:0000313" key="2">
    <source>
        <dbReference type="EMBL" id="KAG7044327.1"/>
    </source>
</evidence>